<feature type="compositionally biased region" description="Basic and acidic residues" evidence="1">
    <location>
        <begin position="247"/>
        <end position="266"/>
    </location>
</feature>
<feature type="region of interest" description="Disordered" evidence="1">
    <location>
        <begin position="240"/>
        <end position="266"/>
    </location>
</feature>
<keyword evidence="4" id="KW-1185">Reference proteome</keyword>
<dbReference type="EMBL" id="JALNMH010000008">
    <property type="protein sequence ID" value="MCK7594128.1"/>
    <property type="molecule type" value="Genomic_DNA"/>
</dbReference>
<evidence type="ECO:0000313" key="4">
    <source>
        <dbReference type="Proteomes" id="UP001431449"/>
    </source>
</evidence>
<dbReference type="InterPro" id="IPR004697">
    <property type="entry name" value="AbgT"/>
</dbReference>
<reference evidence="3" key="1">
    <citation type="submission" date="2022-04" db="EMBL/GenBank/DDBJ databases">
        <title>Lysobacter sp. CAU 1642 isolated from sea sand.</title>
        <authorList>
            <person name="Kim W."/>
        </authorList>
    </citation>
    <scope>NUCLEOTIDE SEQUENCE</scope>
    <source>
        <strain evidence="3">CAU 1642</strain>
    </source>
</reference>
<dbReference type="Pfam" id="PF03806">
    <property type="entry name" value="ABG_transport"/>
    <property type="match status" value="1"/>
</dbReference>
<evidence type="ECO:0000256" key="2">
    <source>
        <dbReference type="SAM" id="Phobius"/>
    </source>
</evidence>
<feature type="transmembrane region" description="Helical" evidence="2">
    <location>
        <begin position="273"/>
        <end position="292"/>
    </location>
</feature>
<protein>
    <submittedName>
        <fullName evidence="3">AbgT family transporter</fullName>
    </submittedName>
</protein>
<dbReference type="RefSeq" id="WP_248209158.1">
    <property type="nucleotide sequence ID" value="NZ_JALNMH010000008.1"/>
</dbReference>
<name>A0ABT0GHV9_9GAMM</name>
<feature type="transmembrane region" description="Helical" evidence="2">
    <location>
        <begin position="502"/>
        <end position="527"/>
    </location>
</feature>
<proteinExistence type="predicted"/>
<gene>
    <name evidence="3" type="ORF">M0G41_10640</name>
</gene>
<dbReference type="PANTHER" id="PTHR30282">
    <property type="entry name" value="P-AMINOBENZOYL GLUTAMATE TRANSPORTER"/>
    <property type="match status" value="1"/>
</dbReference>
<feature type="transmembrane region" description="Helical" evidence="2">
    <location>
        <begin position="212"/>
        <end position="231"/>
    </location>
</feature>
<evidence type="ECO:0000256" key="1">
    <source>
        <dbReference type="SAM" id="MobiDB-lite"/>
    </source>
</evidence>
<accession>A0ABT0GHV9</accession>
<organism evidence="3 4">
    <name type="scientific">Pseudomarimonas salicorniae</name>
    <dbReference type="NCBI Taxonomy" id="2933270"/>
    <lineage>
        <taxon>Bacteria</taxon>
        <taxon>Pseudomonadati</taxon>
        <taxon>Pseudomonadota</taxon>
        <taxon>Gammaproteobacteria</taxon>
        <taxon>Lysobacterales</taxon>
        <taxon>Lysobacteraceae</taxon>
        <taxon>Pseudomarimonas</taxon>
    </lineage>
</organism>
<feature type="transmembrane region" description="Helical" evidence="2">
    <location>
        <begin position="441"/>
        <end position="459"/>
    </location>
</feature>
<feature type="transmembrane region" description="Helical" evidence="2">
    <location>
        <begin position="143"/>
        <end position="160"/>
    </location>
</feature>
<dbReference type="PANTHER" id="PTHR30282:SF0">
    <property type="entry name" value="P-AMINOBENZOYL-GLUTAMATE TRANSPORT PROTEIN"/>
    <property type="match status" value="1"/>
</dbReference>
<keyword evidence="2" id="KW-0472">Membrane</keyword>
<feature type="transmembrane region" description="Helical" evidence="2">
    <location>
        <begin position="30"/>
        <end position="50"/>
    </location>
</feature>
<dbReference type="Proteomes" id="UP001431449">
    <property type="component" value="Unassembled WGS sequence"/>
</dbReference>
<keyword evidence="2" id="KW-0812">Transmembrane</keyword>
<sequence length="546" mass="58137">MTDAVAPRKSAIDRFLNIVERGGNALPHPATLFALLAAIVVLLSGIAAYFDVSAPHPATGESIRVVNLLSLEGLHRMSTSMVTNFTSFAPLGTVLVALLGIGVAEHSGLIGAALRLLVLSSPRYLLTPVMVFAGVMSNMASEIGYVLLVPLAGLIFLAAGRHPILGMAAAFAGVSGGYSANLLIGTIDPLLAGLSQEASRIIDPGYTVTPVANWYFMIASTPVVTLLGWLVTERIVAPRFPDGPTRNPEEDGAAKPEQDPEAQRLKPEEWRGLKWATAAALLITLVLVWAALPQGLFWGAGFMRDPTTGDLLSSPLLSSVVAMIFLYGVVTGVTYGAVAGTVKNDTDVIKGMGQSMSTLGVYLVLTFFAAQFVAYFNWTQLGLVFAVEGAQLLDSLRTFVLGDSGDTSGWRWVLAKIIIMGGFILLTAVANLFMGSASAKWALMAPIFVPMFMILGYSPELTQIAYRIGDSVTNIISPMMSYFALIIAFLQRYEPRAGIGTVISVMLPYSVVFMIGWTALFVLWLAFDLPIGPGAPLQYIPVAPGT</sequence>
<comment type="caution">
    <text evidence="3">The sequence shown here is derived from an EMBL/GenBank/DDBJ whole genome shotgun (WGS) entry which is preliminary data.</text>
</comment>
<feature type="transmembrane region" description="Helical" evidence="2">
    <location>
        <begin position="85"/>
        <end position="104"/>
    </location>
</feature>
<evidence type="ECO:0000313" key="3">
    <source>
        <dbReference type="EMBL" id="MCK7594128.1"/>
    </source>
</evidence>
<feature type="transmembrane region" description="Helical" evidence="2">
    <location>
        <begin position="359"/>
        <end position="378"/>
    </location>
</feature>
<feature type="transmembrane region" description="Helical" evidence="2">
    <location>
        <begin position="413"/>
        <end position="434"/>
    </location>
</feature>
<feature type="transmembrane region" description="Helical" evidence="2">
    <location>
        <begin position="471"/>
        <end position="490"/>
    </location>
</feature>
<keyword evidence="2" id="KW-1133">Transmembrane helix</keyword>
<feature type="transmembrane region" description="Helical" evidence="2">
    <location>
        <begin position="312"/>
        <end position="338"/>
    </location>
</feature>
<feature type="transmembrane region" description="Helical" evidence="2">
    <location>
        <begin position="167"/>
        <end position="192"/>
    </location>
</feature>
<feature type="transmembrane region" description="Helical" evidence="2">
    <location>
        <begin position="116"/>
        <end position="137"/>
    </location>
</feature>